<name>A0A7X8TTZ3_9VIBR</name>
<dbReference type="GO" id="GO:0009279">
    <property type="term" value="C:cell outer membrane"/>
    <property type="evidence" value="ECO:0007669"/>
    <property type="project" value="UniProtKB-SubCell"/>
</dbReference>
<evidence type="ECO:0000256" key="10">
    <source>
        <dbReference type="SAM" id="SignalP"/>
    </source>
</evidence>
<dbReference type="Pfam" id="PF02264">
    <property type="entry name" value="LamB"/>
    <property type="match status" value="1"/>
</dbReference>
<feature type="signal peptide" evidence="10">
    <location>
        <begin position="1"/>
        <end position="23"/>
    </location>
</feature>
<evidence type="ECO:0000256" key="3">
    <source>
        <dbReference type="ARBA" id="ARBA00022448"/>
    </source>
</evidence>
<evidence type="ECO:0000256" key="1">
    <source>
        <dbReference type="ARBA" id="ARBA00004571"/>
    </source>
</evidence>
<keyword evidence="4" id="KW-1134">Transmembrane beta strand</keyword>
<dbReference type="GO" id="GO:0046930">
    <property type="term" value="C:pore complex"/>
    <property type="evidence" value="ECO:0007669"/>
    <property type="project" value="UniProtKB-KW"/>
</dbReference>
<keyword evidence="7" id="KW-0626">Porin</keyword>
<keyword evidence="12" id="KW-1185">Reference proteome</keyword>
<accession>A0A7X8TTZ3</accession>
<dbReference type="InterPro" id="IPR050286">
    <property type="entry name" value="G_neg_Bact_CarbUptk_Porin"/>
</dbReference>
<dbReference type="GO" id="GO:0015774">
    <property type="term" value="P:polysaccharide transport"/>
    <property type="evidence" value="ECO:0007669"/>
    <property type="project" value="TreeGrafter"/>
</dbReference>
<evidence type="ECO:0000313" key="11">
    <source>
        <dbReference type="EMBL" id="NLS14877.1"/>
    </source>
</evidence>
<dbReference type="PANTHER" id="PTHR38762:SF1">
    <property type="entry name" value="CRYPTIC OUTER MEMBRANE PORIN BGLH-RELATED"/>
    <property type="match status" value="1"/>
</dbReference>
<keyword evidence="6" id="KW-0406">Ion transport</keyword>
<sequence length="433" mass="47929">MKLNVITKSLTAGLLIVAAPSMAIDTTAELHGYIKSGLLLNSDGTRVNSIGLFTNLGKFRLGNEQNTKIELLPTLKMTADNGAWAKVRANLTHETNCTSDWNCVDGDGHDIQFREGYVELGGLDFAPELVFWAGKRYSTSNTSSHQFDWEYIQYNGTGGGVDKIDLGFAQMDVGLYAFMPSDRNGEEPVDKSVQGYSEDLSLNMWLKKIGGTGLDLQLAGHRMEEHAWHKGAADNGLGVAAIYNFDGFYNFANGFSRTTLQYGKGLAAGDSLGKNGWGFANSEDTKSGRIVFDGVVNLSSSWEMSTFAFYQKDTDFNAWADWSNPTTKGYDRDLYAVGLRPFNQITPNFAMQYELSYQNIKEDKADGADGGMYQVTIAPTIMPDVGFWTRPQIRAFVTYAKWDDDVASRLDAGYTRDNKTDTLNFGIQAEVWF</sequence>
<evidence type="ECO:0000256" key="9">
    <source>
        <dbReference type="ARBA" id="ARBA00023237"/>
    </source>
</evidence>
<comment type="caution">
    <text evidence="11">The sequence shown here is derived from an EMBL/GenBank/DDBJ whole genome shotgun (WGS) entry which is preliminary data.</text>
</comment>
<dbReference type="Gene3D" id="2.40.170.10">
    <property type="entry name" value="Porin, LamB type"/>
    <property type="match status" value="1"/>
</dbReference>
<dbReference type="GO" id="GO:0015288">
    <property type="term" value="F:porin activity"/>
    <property type="evidence" value="ECO:0007669"/>
    <property type="project" value="UniProtKB-KW"/>
</dbReference>
<keyword evidence="5" id="KW-0812">Transmembrane</keyword>
<organism evidence="11 12">
    <name type="scientific">Vibrio agarilyticus</name>
    <dbReference type="NCBI Taxonomy" id="2726741"/>
    <lineage>
        <taxon>Bacteria</taxon>
        <taxon>Pseudomonadati</taxon>
        <taxon>Pseudomonadota</taxon>
        <taxon>Gammaproteobacteria</taxon>
        <taxon>Vibrionales</taxon>
        <taxon>Vibrionaceae</taxon>
        <taxon>Vibrio</taxon>
    </lineage>
</organism>
<keyword evidence="3" id="KW-0813">Transport</keyword>
<dbReference type="GO" id="GO:0006811">
    <property type="term" value="P:monoatomic ion transport"/>
    <property type="evidence" value="ECO:0007669"/>
    <property type="project" value="UniProtKB-KW"/>
</dbReference>
<protein>
    <submittedName>
        <fullName evidence="11">Carbohydrate porin</fullName>
    </submittedName>
</protein>
<dbReference type="PANTHER" id="PTHR38762">
    <property type="entry name" value="CRYPTIC OUTER MEMBRANE PORIN BGLH-RELATED"/>
    <property type="match status" value="1"/>
</dbReference>
<dbReference type="Proteomes" id="UP000535589">
    <property type="component" value="Unassembled WGS sequence"/>
</dbReference>
<reference evidence="11 12" key="1">
    <citation type="submission" date="2020-04" db="EMBL/GenBank/DDBJ databases">
        <title>Vibrio sp. SM6, a novel species isolated from seawater.</title>
        <authorList>
            <person name="Wang X."/>
        </authorList>
    </citation>
    <scope>NUCLEOTIDE SEQUENCE [LARGE SCALE GENOMIC DNA]</scope>
    <source>
        <strain evidence="11 12">SM6</strain>
    </source>
</reference>
<comment type="subcellular location">
    <subcellularLocation>
        <location evidence="1">Cell outer membrane</location>
        <topology evidence="1">Multi-pass membrane protein</topology>
    </subcellularLocation>
</comment>
<keyword evidence="9" id="KW-0998">Cell outer membrane</keyword>
<dbReference type="InterPro" id="IPR036998">
    <property type="entry name" value="Porin_LamB_sf"/>
</dbReference>
<dbReference type="AlphaFoldDB" id="A0A7X8TTZ3"/>
<comment type="similarity">
    <text evidence="2">Belongs to the porin LamB (TC 1.B.3) family.</text>
</comment>
<proteinExistence type="inferred from homology"/>
<evidence type="ECO:0000313" key="12">
    <source>
        <dbReference type="Proteomes" id="UP000535589"/>
    </source>
</evidence>
<evidence type="ECO:0000256" key="4">
    <source>
        <dbReference type="ARBA" id="ARBA00022452"/>
    </source>
</evidence>
<gene>
    <name evidence="11" type="ORF">HGP28_18630</name>
</gene>
<evidence type="ECO:0000256" key="6">
    <source>
        <dbReference type="ARBA" id="ARBA00023065"/>
    </source>
</evidence>
<evidence type="ECO:0000256" key="8">
    <source>
        <dbReference type="ARBA" id="ARBA00023136"/>
    </source>
</evidence>
<evidence type="ECO:0000256" key="5">
    <source>
        <dbReference type="ARBA" id="ARBA00022692"/>
    </source>
</evidence>
<dbReference type="RefSeq" id="WP_168837949.1">
    <property type="nucleotide sequence ID" value="NZ_JABAIK010000034.1"/>
</dbReference>
<evidence type="ECO:0000256" key="7">
    <source>
        <dbReference type="ARBA" id="ARBA00023114"/>
    </source>
</evidence>
<dbReference type="SUPFAM" id="SSF56935">
    <property type="entry name" value="Porins"/>
    <property type="match status" value="1"/>
</dbReference>
<keyword evidence="10" id="KW-0732">Signal</keyword>
<dbReference type="InterPro" id="IPR003192">
    <property type="entry name" value="Porin_LamB"/>
</dbReference>
<dbReference type="EMBL" id="JABAIK010000034">
    <property type="protein sequence ID" value="NLS14877.1"/>
    <property type="molecule type" value="Genomic_DNA"/>
</dbReference>
<dbReference type="GO" id="GO:0015144">
    <property type="term" value="F:carbohydrate transmembrane transporter activity"/>
    <property type="evidence" value="ECO:0007669"/>
    <property type="project" value="TreeGrafter"/>
</dbReference>
<keyword evidence="8" id="KW-0472">Membrane</keyword>
<feature type="chain" id="PRO_5030527262" evidence="10">
    <location>
        <begin position="24"/>
        <end position="433"/>
    </location>
</feature>
<evidence type="ECO:0000256" key="2">
    <source>
        <dbReference type="ARBA" id="ARBA00007055"/>
    </source>
</evidence>